<sequence length="49" mass="5347">MSESKATVLESGSASFEAENVTMLKLEVAVIALRLQRETWLKPQGPSGR</sequence>
<organism evidence="1 2">
    <name type="scientific">Fusarium oxysporum NRRL 32931</name>
    <dbReference type="NCBI Taxonomy" id="660029"/>
    <lineage>
        <taxon>Eukaryota</taxon>
        <taxon>Fungi</taxon>
        <taxon>Dikarya</taxon>
        <taxon>Ascomycota</taxon>
        <taxon>Pezizomycotina</taxon>
        <taxon>Sordariomycetes</taxon>
        <taxon>Hypocreomycetidae</taxon>
        <taxon>Hypocreales</taxon>
        <taxon>Nectriaceae</taxon>
        <taxon>Fusarium</taxon>
        <taxon>Fusarium oxysporum species complex</taxon>
    </lineage>
</organism>
<dbReference type="AlphaFoldDB" id="W9JBA5"/>
<proteinExistence type="predicted"/>
<dbReference type="HOGENOM" id="CLU_3143076_0_0_1"/>
<gene>
    <name evidence="1" type="ORF">FOYG_01398</name>
</gene>
<reference evidence="1 2" key="1">
    <citation type="submission" date="2011-06" db="EMBL/GenBank/DDBJ databases">
        <title>The Genome Sequence of Fusarium oxysporum FOSC 3-a.</title>
        <authorList>
            <consortium name="The Broad Institute Genome Sequencing Platform"/>
            <person name="Ma L.-J."/>
            <person name="Gale L.R."/>
            <person name="Schwartz D.C."/>
            <person name="Zhou S."/>
            <person name="Corby-Kistler H."/>
            <person name="Young S.K."/>
            <person name="Zeng Q."/>
            <person name="Gargeya S."/>
            <person name="Fitzgerald M."/>
            <person name="Haas B."/>
            <person name="Abouelleil A."/>
            <person name="Alvarado L."/>
            <person name="Arachchi H.M."/>
            <person name="Berlin A."/>
            <person name="Brown A."/>
            <person name="Chapman S.B."/>
            <person name="Chen Z."/>
            <person name="Dunbar C."/>
            <person name="Freedman E."/>
            <person name="Gearin G."/>
            <person name="Gellesch M."/>
            <person name="Goldberg J."/>
            <person name="Griggs A."/>
            <person name="Gujja S."/>
            <person name="Heiman D."/>
            <person name="Howarth C."/>
            <person name="Larson L."/>
            <person name="Lui A."/>
            <person name="MacDonald P.J.P."/>
            <person name="Mehta T."/>
            <person name="Montmayeur A."/>
            <person name="Murphy C."/>
            <person name="Neiman D."/>
            <person name="Pearson M."/>
            <person name="Priest M."/>
            <person name="Roberts A."/>
            <person name="Saif S."/>
            <person name="Shea T."/>
            <person name="Shenoy N."/>
            <person name="Sisk P."/>
            <person name="Stolte C."/>
            <person name="Sykes S."/>
            <person name="Wortman J."/>
            <person name="Nusbaum C."/>
            <person name="Birren B."/>
        </authorList>
    </citation>
    <scope>NUCLEOTIDE SEQUENCE [LARGE SCALE GENOMIC DNA]</scope>
    <source>
        <strain evidence="2">FOSC 3-a</strain>
    </source>
</reference>
<name>W9JBA5_FUSOX</name>
<evidence type="ECO:0000313" key="2">
    <source>
        <dbReference type="Proteomes" id="UP000030753"/>
    </source>
</evidence>
<evidence type="ECO:0000313" key="1">
    <source>
        <dbReference type="EMBL" id="EWZ01960.1"/>
    </source>
</evidence>
<accession>W9JBA5</accession>
<protein>
    <submittedName>
        <fullName evidence="1">Uncharacterized protein</fullName>
    </submittedName>
</protein>
<dbReference type="EMBL" id="JH717839">
    <property type="protein sequence ID" value="EWZ01960.1"/>
    <property type="molecule type" value="Genomic_DNA"/>
</dbReference>
<dbReference type="Proteomes" id="UP000030753">
    <property type="component" value="Unassembled WGS sequence"/>
</dbReference>